<dbReference type="OrthoDB" id="2789670at2759"/>
<dbReference type="GO" id="GO:0005789">
    <property type="term" value="C:endoplasmic reticulum membrane"/>
    <property type="evidence" value="ECO:0007669"/>
    <property type="project" value="UniProtKB-SubCell"/>
</dbReference>
<evidence type="ECO:0000256" key="13">
    <source>
        <dbReference type="ARBA" id="ARBA00023136"/>
    </source>
</evidence>
<comment type="subcellular location">
    <subcellularLocation>
        <location evidence="3">Endoplasmic reticulum membrane</location>
        <topology evidence="3">Peripheral membrane protein</topology>
    </subcellularLocation>
    <subcellularLocation>
        <location evidence="2">Microsome membrane</location>
        <topology evidence="2">Peripheral membrane protein</topology>
    </subcellularLocation>
</comment>
<keyword evidence="10 16" id="KW-0560">Oxidoreductase</keyword>
<evidence type="ECO:0000256" key="11">
    <source>
        <dbReference type="ARBA" id="ARBA00023004"/>
    </source>
</evidence>
<keyword evidence="8" id="KW-0256">Endoplasmic reticulum</keyword>
<dbReference type="STRING" id="151549.A0A4C1WNB8"/>
<evidence type="ECO:0000256" key="15">
    <source>
        <dbReference type="PIRSR" id="PIRSR602401-1"/>
    </source>
</evidence>
<comment type="caution">
    <text evidence="18">The sequence shown here is derived from an EMBL/GenBank/DDBJ whole genome shotgun (WGS) entry which is preliminary data.</text>
</comment>
<name>A0A4C1WNB8_EUMVA</name>
<comment type="catalytic activity">
    <reaction evidence="14">
        <text>an organic molecule + reduced [NADPH--hemoprotein reductase] + O2 = an alcohol + oxidized [NADPH--hemoprotein reductase] + H2O + H(+)</text>
        <dbReference type="Rhea" id="RHEA:17149"/>
        <dbReference type="Rhea" id="RHEA-COMP:11964"/>
        <dbReference type="Rhea" id="RHEA-COMP:11965"/>
        <dbReference type="ChEBI" id="CHEBI:15377"/>
        <dbReference type="ChEBI" id="CHEBI:15378"/>
        <dbReference type="ChEBI" id="CHEBI:15379"/>
        <dbReference type="ChEBI" id="CHEBI:30879"/>
        <dbReference type="ChEBI" id="CHEBI:57618"/>
        <dbReference type="ChEBI" id="CHEBI:58210"/>
        <dbReference type="ChEBI" id="CHEBI:142491"/>
        <dbReference type="EC" id="1.14.14.1"/>
    </reaction>
</comment>
<feature type="binding site" description="axial binding residue" evidence="15">
    <location>
        <position position="447"/>
    </location>
    <ligand>
        <name>heme</name>
        <dbReference type="ChEBI" id="CHEBI:30413"/>
    </ligand>
    <ligandPart>
        <name>Fe</name>
        <dbReference type="ChEBI" id="CHEBI:18248"/>
    </ligandPart>
</feature>
<dbReference type="AlphaFoldDB" id="A0A4C1WNB8"/>
<keyword evidence="9" id="KW-0492">Microsome</keyword>
<keyword evidence="17" id="KW-0812">Transmembrane</keyword>
<evidence type="ECO:0000256" key="9">
    <source>
        <dbReference type="ARBA" id="ARBA00022848"/>
    </source>
</evidence>
<comment type="cofactor">
    <cofactor evidence="1 15">
        <name>heme</name>
        <dbReference type="ChEBI" id="CHEBI:30413"/>
    </cofactor>
</comment>
<evidence type="ECO:0000256" key="6">
    <source>
        <dbReference type="ARBA" id="ARBA00022617"/>
    </source>
</evidence>
<dbReference type="GO" id="GO:0016712">
    <property type="term" value="F:oxidoreductase activity, acting on paired donors, with incorporation or reduction of molecular oxygen, reduced flavin or flavoprotein as one donor, and incorporation of one atom of oxygen"/>
    <property type="evidence" value="ECO:0007669"/>
    <property type="project" value="UniProtKB-EC"/>
</dbReference>
<dbReference type="GO" id="GO:0005506">
    <property type="term" value="F:iron ion binding"/>
    <property type="evidence" value="ECO:0007669"/>
    <property type="project" value="InterPro"/>
</dbReference>
<evidence type="ECO:0000256" key="1">
    <source>
        <dbReference type="ARBA" id="ARBA00001971"/>
    </source>
</evidence>
<reference evidence="18 19" key="1">
    <citation type="journal article" date="2019" name="Commun. Biol.">
        <title>The bagworm genome reveals a unique fibroin gene that provides high tensile strength.</title>
        <authorList>
            <person name="Kono N."/>
            <person name="Nakamura H."/>
            <person name="Ohtoshi R."/>
            <person name="Tomita M."/>
            <person name="Numata K."/>
            <person name="Arakawa K."/>
        </authorList>
    </citation>
    <scope>NUCLEOTIDE SEQUENCE [LARGE SCALE GENOMIC DNA]</scope>
</reference>
<keyword evidence="11 15" id="KW-0408">Iron</keyword>
<dbReference type="InterPro" id="IPR036396">
    <property type="entry name" value="Cyt_P450_sf"/>
</dbReference>
<evidence type="ECO:0000256" key="12">
    <source>
        <dbReference type="ARBA" id="ARBA00023033"/>
    </source>
</evidence>
<dbReference type="PANTHER" id="PTHR24292">
    <property type="entry name" value="CYTOCHROME P450"/>
    <property type="match status" value="1"/>
</dbReference>
<dbReference type="PANTHER" id="PTHR24292:SF45">
    <property type="entry name" value="CYTOCHROME P450 6G1-RELATED"/>
    <property type="match status" value="1"/>
</dbReference>
<dbReference type="SUPFAM" id="SSF48264">
    <property type="entry name" value="Cytochrome P450"/>
    <property type="match status" value="1"/>
</dbReference>
<comment type="similarity">
    <text evidence="4 16">Belongs to the cytochrome P450 family.</text>
</comment>
<dbReference type="Pfam" id="PF00067">
    <property type="entry name" value="p450"/>
    <property type="match status" value="1"/>
</dbReference>
<keyword evidence="12 16" id="KW-0503">Monooxygenase</keyword>
<dbReference type="PROSITE" id="PS00086">
    <property type="entry name" value="CYTOCHROME_P450"/>
    <property type="match status" value="1"/>
</dbReference>
<evidence type="ECO:0000256" key="4">
    <source>
        <dbReference type="ARBA" id="ARBA00010617"/>
    </source>
</evidence>
<keyword evidence="17" id="KW-1133">Transmembrane helix</keyword>
<evidence type="ECO:0000256" key="2">
    <source>
        <dbReference type="ARBA" id="ARBA00004174"/>
    </source>
</evidence>
<gene>
    <name evidence="18" type="primary">CYP6K1</name>
    <name evidence="18" type="ORF">EVAR_42798_1</name>
</gene>
<accession>A0A4C1WNB8</accession>
<evidence type="ECO:0000256" key="8">
    <source>
        <dbReference type="ARBA" id="ARBA00022824"/>
    </source>
</evidence>
<evidence type="ECO:0000256" key="10">
    <source>
        <dbReference type="ARBA" id="ARBA00023002"/>
    </source>
</evidence>
<dbReference type="CDD" id="cd11056">
    <property type="entry name" value="CYP6-like"/>
    <property type="match status" value="1"/>
</dbReference>
<evidence type="ECO:0000256" key="3">
    <source>
        <dbReference type="ARBA" id="ARBA00004406"/>
    </source>
</evidence>
<keyword evidence="13 17" id="KW-0472">Membrane</keyword>
<keyword evidence="19" id="KW-1185">Reference proteome</keyword>
<dbReference type="EMBL" id="BGZK01000584">
    <property type="protein sequence ID" value="GBP51614.1"/>
    <property type="molecule type" value="Genomic_DNA"/>
</dbReference>
<feature type="transmembrane region" description="Helical" evidence="17">
    <location>
        <begin position="6"/>
        <end position="27"/>
    </location>
</feature>
<dbReference type="InterPro" id="IPR017972">
    <property type="entry name" value="Cyt_P450_CS"/>
</dbReference>
<evidence type="ECO:0000256" key="16">
    <source>
        <dbReference type="RuleBase" id="RU000461"/>
    </source>
</evidence>
<evidence type="ECO:0000256" key="7">
    <source>
        <dbReference type="ARBA" id="ARBA00022723"/>
    </source>
</evidence>
<dbReference type="InterPro" id="IPR050476">
    <property type="entry name" value="Insect_CytP450_Detox"/>
</dbReference>
<dbReference type="InterPro" id="IPR001128">
    <property type="entry name" value="Cyt_P450"/>
</dbReference>
<dbReference type="GO" id="GO:0020037">
    <property type="term" value="F:heme binding"/>
    <property type="evidence" value="ECO:0007669"/>
    <property type="project" value="InterPro"/>
</dbReference>
<dbReference type="InterPro" id="IPR002401">
    <property type="entry name" value="Cyt_P450_E_grp-I"/>
</dbReference>
<evidence type="ECO:0000256" key="14">
    <source>
        <dbReference type="ARBA" id="ARBA00047827"/>
    </source>
</evidence>
<protein>
    <recommendedName>
        <fullName evidence="5">unspecific monooxygenase</fullName>
        <ecNumber evidence="5">1.14.14.1</ecNumber>
    </recommendedName>
</protein>
<dbReference type="EC" id="1.14.14.1" evidence="5"/>
<dbReference type="PRINTS" id="PR00385">
    <property type="entry name" value="P450"/>
</dbReference>
<keyword evidence="6 15" id="KW-0349">Heme</keyword>
<dbReference type="FunFam" id="1.10.630.10:FF:000042">
    <property type="entry name" value="Cytochrome P450"/>
    <property type="match status" value="1"/>
</dbReference>
<dbReference type="Gene3D" id="1.10.630.10">
    <property type="entry name" value="Cytochrome P450"/>
    <property type="match status" value="1"/>
</dbReference>
<evidence type="ECO:0000256" key="5">
    <source>
        <dbReference type="ARBA" id="ARBA00012109"/>
    </source>
</evidence>
<evidence type="ECO:0000256" key="17">
    <source>
        <dbReference type="SAM" id="Phobius"/>
    </source>
</evidence>
<proteinExistence type="inferred from homology"/>
<dbReference type="PRINTS" id="PR00463">
    <property type="entry name" value="EP450I"/>
</dbReference>
<sequence length="502" mass="59051">MYTELFLRTVLLAFIPILLFVYIYTSWNHDYWKKRKIPYEKPLPIVGNLQFLLRRSVFDHFLDLYRRHKSEKYFGIFLSNVPVLVVQTPDLTRRILVKDFEDFPDRFLYSGHSDPLGALNLFTVKNPIWAEMRRELSVMFTSARLKMVVELMSENANELVDRIKRLHVDSQEPANLKELFSMYTTDTVGFTVFGLRTSVLRHSDSPLWFITNHMVKWNFWRGLEFSLIFFVPALAEKLKLKFFSKPASEYIKKIFWNVADKRKDGEDHSNNKDLLNLMLKLKENTKIHGEKMSDDLMLAQVAVFILGSIETSSTTLSYLLHELSHHPEEQEKLYQEITEAMKNTNKEILDYNDLMQLKYLTSCILETLRKYPPVAYMDRQCRRDYRLDERVTIRRGQPVFVNVMALHYSPELYPEPERWRPERFEGAHETDNRNFSFIPFGDGPRFCIGKRFGVIQVRVAAAQIVANYKLEKAPGPYEVPTDPYSVILAPKDGLTVKFVPRK</sequence>
<evidence type="ECO:0000313" key="18">
    <source>
        <dbReference type="EMBL" id="GBP51614.1"/>
    </source>
</evidence>
<dbReference type="Proteomes" id="UP000299102">
    <property type="component" value="Unassembled WGS sequence"/>
</dbReference>
<keyword evidence="7 15" id="KW-0479">Metal-binding</keyword>
<organism evidence="18 19">
    <name type="scientific">Eumeta variegata</name>
    <name type="common">Bagworm moth</name>
    <name type="synonym">Eumeta japonica</name>
    <dbReference type="NCBI Taxonomy" id="151549"/>
    <lineage>
        <taxon>Eukaryota</taxon>
        <taxon>Metazoa</taxon>
        <taxon>Ecdysozoa</taxon>
        <taxon>Arthropoda</taxon>
        <taxon>Hexapoda</taxon>
        <taxon>Insecta</taxon>
        <taxon>Pterygota</taxon>
        <taxon>Neoptera</taxon>
        <taxon>Endopterygota</taxon>
        <taxon>Lepidoptera</taxon>
        <taxon>Glossata</taxon>
        <taxon>Ditrysia</taxon>
        <taxon>Tineoidea</taxon>
        <taxon>Psychidae</taxon>
        <taxon>Oiketicinae</taxon>
        <taxon>Eumeta</taxon>
    </lineage>
</organism>
<evidence type="ECO:0000313" key="19">
    <source>
        <dbReference type="Proteomes" id="UP000299102"/>
    </source>
</evidence>